<name>A0ABS4G1Z4_9CLOT</name>
<keyword evidence="9 10" id="KW-0342">GTP-binding</keyword>
<dbReference type="NCBIfam" id="TIGR00157">
    <property type="entry name" value="ribosome small subunit-dependent GTPase A"/>
    <property type="match status" value="1"/>
</dbReference>
<keyword evidence="8 10" id="KW-0694">RNA-binding</keyword>
<comment type="cofactor">
    <cofactor evidence="10">
        <name>Zn(2+)</name>
        <dbReference type="ChEBI" id="CHEBI:29105"/>
    </cofactor>
    <text evidence="10">Binds 1 zinc ion per subunit.</text>
</comment>
<dbReference type="Pfam" id="PF16745">
    <property type="entry name" value="RsgA_N"/>
    <property type="match status" value="1"/>
</dbReference>
<keyword evidence="6 10" id="KW-0378">Hydrolase</keyword>
<evidence type="ECO:0000259" key="11">
    <source>
        <dbReference type="PROSITE" id="PS50936"/>
    </source>
</evidence>
<evidence type="ECO:0000256" key="5">
    <source>
        <dbReference type="ARBA" id="ARBA00022741"/>
    </source>
</evidence>
<dbReference type="GO" id="GO:0016787">
    <property type="term" value="F:hydrolase activity"/>
    <property type="evidence" value="ECO:0007669"/>
    <property type="project" value="UniProtKB-KW"/>
</dbReference>
<feature type="binding site" evidence="10">
    <location>
        <position position="278"/>
    </location>
    <ligand>
        <name>Zn(2+)</name>
        <dbReference type="ChEBI" id="CHEBI:29105"/>
    </ligand>
</feature>
<evidence type="ECO:0000256" key="10">
    <source>
        <dbReference type="HAMAP-Rule" id="MF_01820"/>
    </source>
</evidence>
<accession>A0ABS4G1Z4</accession>
<keyword evidence="1 10" id="KW-0963">Cytoplasm</keyword>
<organism evidence="13 14">
    <name type="scientific">Youngiibacter multivorans</name>
    <dbReference type="NCBI Taxonomy" id="937251"/>
    <lineage>
        <taxon>Bacteria</taxon>
        <taxon>Bacillati</taxon>
        <taxon>Bacillota</taxon>
        <taxon>Clostridia</taxon>
        <taxon>Eubacteriales</taxon>
        <taxon>Clostridiaceae</taxon>
        <taxon>Youngiibacter</taxon>
    </lineage>
</organism>
<evidence type="ECO:0000313" key="13">
    <source>
        <dbReference type="EMBL" id="MBP1918563.1"/>
    </source>
</evidence>
<dbReference type="EC" id="3.6.1.-" evidence="10"/>
<keyword evidence="14" id="KW-1185">Reference proteome</keyword>
<dbReference type="InterPro" id="IPR027417">
    <property type="entry name" value="P-loop_NTPase"/>
</dbReference>
<dbReference type="InterPro" id="IPR030378">
    <property type="entry name" value="G_CP_dom"/>
</dbReference>
<keyword evidence="5 10" id="KW-0547">Nucleotide-binding</keyword>
<comment type="similarity">
    <text evidence="10">Belongs to the TRAFAC class YlqF/YawG GTPase family. RsgA subfamily.</text>
</comment>
<keyword evidence="3 10" id="KW-0479">Metal-binding</keyword>
<gene>
    <name evidence="10" type="primary">rsgA</name>
    <name evidence="13" type="ORF">J2Z34_001039</name>
</gene>
<feature type="domain" description="EngC GTPase" evidence="11">
    <location>
        <begin position="94"/>
        <end position="240"/>
    </location>
</feature>
<comment type="subunit">
    <text evidence="10">Monomer. Associates with 30S ribosomal subunit, binds 16S rRNA.</text>
</comment>
<comment type="subcellular location">
    <subcellularLocation>
        <location evidence="10">Cytoplasm</location>
    </subcellularLocation>
</comment>
<keyword evidence="2 10" id="KW-0690">Ribosome biogenesis</keyword>
<dbReference type="Gene3D" id="3.40.50.300">
    <property type="entry name" value="P-loop containing nucleotide triphosphate hydrolases"/>
    <property type="match status" value="1"/>
</dbReference>
<dbReference type="EMBL" id="JAGGKC010000006">
    <property type="protein sequence ID" value="MBP1918563.1"/>
    <property type="molecule type" value="Genomic_DNA"/>
</dbReference>
<dbReference type="PANTHER" id="PTHR32120">
    <property type="entry name" value="SMALL RIBOSOMAL SUBUNIT BIOGENESIS GTPASE RSGA"/>
    <property type="match status" value="1"/>
</dbReference>
<dbReference type="Gene3D" id="1.10.40.50">
    <property type="entry name" value="Probable gtpase engc, domain 3"/>
    <property type="match status" value="1"/>
</dbReference>
<evidence type="ECO:0000259" key="12">
    <source>
        <dbReference type="PROSITE" id="PS51721"/>
    </source>
</evidence>
<reference evidence="13 14" key="1">
    <citation type="submission" date="2021-03" db="EMBL/GenBank/DDBJ databases">
        <title>Genomic Encyclopedia of Type Strains, Phase IV (KMG-IV): sequencing the most valuable type-strain genomes for metagenomic binning, comparative biology and taxonomic classification.</title>
        <authorList>
            <person name="Goeker M."/>
        </authorList>
    </citation>
    <scope>NUCLEOTIDE SEQUENCE [LARGE SCALE GENOMIC DNA]</scope>
    <source>
        <strain evidence="13 14">DSM 6139</strain>
    </source>
</reference>
<evidence type="ECO:0000256" key="1">
    <source>
        <dbReference type="ARBA" id="ARBA00022490"/>
    </source>
</evidence>
<dbReference type="SUPFAM" id="SSF50249">
    <property type="entry name" value="Nucleic acid-binding proteins"/>
    <property type="match status" value="1"/>
</dbReference>
<evidence type="ECO:0000256" key="4">
    <source>
        <dbReference type="ARBA" id="ARBA00022730"/>
    </source>
</evidence>
<dbReference type="Gene3D" id="2.40.50.140">
    <property type="entry name" value="Nucleic acid-binding proteins"/>
    <property type="match status" value="1"/>
</dbReference>
<keyword evidence="4 10" id="KW-0699">rRNA-binding</keyword>
<comment type="function">
    <text evidence="10">One of several proteins that assist in the late maturation steps of the functional core of the 30S ribosomal subunit. Helps release RbfA from mature subunits. May play a role in the assembly of ribosomal proteins into the subunit. Circularly permuted GTPase that catalyzes slow GTP hydrolysis, GTPase activity is stimulated by the 30S ribosomal subunit.</text>
</comment>
<dbReference type="PANTHER" id="PTHR32120:SF11">
    <property type="entry name" value="SMALL RIBOSOMAL SUBUNIT BIOGENESIS GTPASE RSGA 1, MITOCHONDRIAL-RELATED"/>
    <property type="match status" value="1"/>
</dbReference>
<evidence type="ECO:0000256" key="7">
    <source>
        <dbReference type="ARBA" id="ARBA00022833"/>
    </source>
</evidence>
<protein>
    <recommendedName>
        <fullName evidence="10">Small ribosomal subunit biogenesis GTPase RsgA</fullName>
        <ecNumber evidence="10">3.6.1.-</ecNumber>
    </recommendedName>
</protein>
<proteinExistence type="inferred from homology"/>
<evidence type="ECO:0000256" key="2">
    <source>
        <dbReference type="ARBA" id="ARBA00022517"/>
    </source>
</evidence>
<dbReference type="SUPFAM" id="SSF52540">
    <property type="entry name" value="P-loop containing nucleoside triphosphate hydrolases"/>
    <property type="match status" value="1"/>
</dbReference>
<dbReference type="HAMAP" id="MF_01820">
    <property type="entry name" value="GTPase_RsgA"/>
    <property type="match status" value="1"/>
</dbReference>
<dbReference type="InterPro" id="IPR031944">
    <property type="entry name" value="RsgA_N"/>
</dbReference>
<feature type="binding site" evidence="10">
    <location>
        <position position="270"/>
    </location>
    <ligand>
        <name>Zn(2+)</name>
        <dbReference type="ChEBI" id="CHEBI:29105"/>
    </ligand>
</feature>
<evidence type="ECO:0000256" key="9">
    <source>
        <dbReference type="ARBA" id="ARBA00023134"/>
    </source>
</evidence>
<feature type="binding site" evidence="10">
    <location>
        <begin position="134"/>
        <end position="137"/>
    </location>
    <ligand>
        <name>GTP</name>
        <dbReference type="ChEBI" id="CHEBI:37565"/>
    </ligand>
</feature>
<evidence type="ECO:0000256" key="8">
    <source>
        <dbReference type="ARBA" id="ARBA00022884"/>
    </source>
</evidence>
<feature type="binding site" evidence="10">
    <location>
        <begin position="185"/>
        <end position="193"/>
    </location>
    <ligand>
        <name>GTP</name>
        <dbReference type="ChEBI" id="CHEBI:37565"/>
    </ligand>
</feature>
<evidence type="ECO:0000313" key="14">
    <source>
        <dbReference type="Proteomes" id="UP001519271"/>
    </source>
</evidence>
<dbReference type="PROSITE" id="PS51721">
    <property type="entry name" value="G_CP"/>
    <property type="match status" value="1"/>
</dbReference>
<evidence type="ECO:0000256" key="6">
    <source>
        <dbReference type="ARBA" id="ARBA00022801"/>
    </source>
</evidence>
<feature type="domain" description="CP-type G" evidence="12">
    <location>
        <begin position="85"/>
        <end position="242"/>
    </location>
</feature>
<evidence type="ECO:0000256" key="3">
    <source>
        <dbReference type="ARBA" id="ARBA00022723"/>
    </source>
</evidence>
<dbReference type="InterPro" id="IPR010914">
    <property type="entry name" value="RsgA_GTPase_dom"/>
</dbReference>
<comment type="caution">
    <text evidence="13">The sequence shown here is derived from an EMBL/GenBank/DDBJ whole genome shotgun (WGS) entry which is preliminary data.</text>
</comment>
<dbReference type="InterPro" id="IPR004881">
    <property type="entry name" value="Ribosome_biogen_GTPase_RsgA"/>
</dbReference>
<dbReference type="Pfam" id="PF03193">
    <property type="entry name" value="RsgA_GTPase"/>
    <property type="match status" value="1"/>
</dbReference>
<dbReference type="CDD" id="cd04466">
    <property type="entry name" value="S1_YloQ_GTPase"/>
    <property type="match status" value="1"/>
</dbReference>
<feature type="binding site" evidence="10">
    <location>
        <position position="272"/>
    </location>
    <ligand>
        <name>Zn(2+)</name>
        <dbReference type="ChEBI" id="CHEBI:29105"/>
    </ligand>
</feature>
<dbReference type="PROSITE" id="PS50936">
    <property type="entry name" value="ENGC_GTPASE"/>
    <property type="match status" value="1"/>
</dbReference>
<keyword evidence="7 10" id="KW-0862">Zinc</keyword>
<dbReference type="InterPro" id="IPR012340">
    <property type="entry name" value="NA-bd_OB-fold"/>
</dbReference>
<feature type="binding site" evidence="10">
    <location>
        <position position="265"/>
    </location>
    <ligand>
        <name>Zn(2+)</name>
        <dbReference type="ChEBI" id="CHEBI:29105"/>
    </ligand>
</feature>
<dbReference type="Proteomes" id="UP001519271">
    <property type="component" value="Unassembled WGS sequence"/>
</dbReference>
<sequence>MKDIIKEGAIRPRGNAQINHGTGAMEGLIIKGIGGFYYVSTEGGVVECKAKGIFRLRNVTPMVGDKVVIEVERDSNVISEILPRSSELERPMVANVTQAFVVSAMRNPDINEELLMKFIVMLEKSNITPVLVFNKVDLSYQGQMKELTDLFMGTGYRLLFIGAKEGKDFDVILKELTGNITVFCGPSGAGKSTMLNRILGKEHMETGVVSERLKRGKHTTRHSELVNVNDGFVVDTPGFSSIELSMETEELKDYFPEFHEHEGNCRFTGCSHNKEPGCSVKDAVGKTISEKRYYYYLRFLNELMEVNKKKWSR</sequence>
<dbReference type="CDD" id="cd01854">
    <property type="entry name" value="YjeQ_EngC"/>
    <property type="match status" value="1"/>
</dbReference>